<dbReference type="InterPro" id="IPR038186">
    <property type="entry name" value="CHAD_dom_sf"/>
</dbReference>
<dbReference type="PROSITE" id="PS51708">
    <property type="entry name" value="CHAD"/>
    <property type="match status" value="1"/>
</dbReference>
<dbReference type="PANTHER" id="PTHR39339">
    <property type="entry name" value="SLR1444 PROTEIN"/>
    <property type="match status" value="1"/>
</dbReference>
<evidence type="ECO:0000313" key="2">
    <source>
        <dbReference type="EMBL" id="RUT32615.1"/>
    </source>
</evidence>
<gene>
    <name evidence="2" type="ORF">EMQ25_05555</name>
</gene>
<name>A0A433XEU0_9HYPH</name>
<evidence type="ECO:0000313" key="3">
    <source>
        <dbReference type="Proteomes" id="UP000281547"/>
    </source>
</evidence>
<evidence type="ECO:0000259" key="1">
    <source>
        <dbReference type="PROSITE" id="PS51708"/>
    </source>
</evidence>
<dbReference type="Proteomes" id="UP000281547">
    <property type="component" value="Unassembled WGS sequence"/>
</dbReference>
<accession>A0A433XEU0</accession>
<comment type="caution">
    <text evidence="2">The sequence shown here is derived from an EMBL/GenBank/DDBJ whole genome shotgun (WGS) entry which is preliminary data.</text>
</comment>
<reference evidence="2 3" key="1">
    <citation type="journal article" date="2016" name="Int. J. Syst. Evol. Microbiol.">
        <title>Arsenicitalea aurantiaca gen. nov., sp. nov., a new member of the family Hyphomicrobiaceae, isolated from high-arsenic sediment.</title>
        <authorList>
            <person name="Mu Y."/>
            <person name="Zhou L."/>
            <person name="Zeng X.C."/>
            <person name="Liu L."/>
            <person name="Pan Y."/>
            <person name="Chen X."/>
            <person name="Wang J."/>
            <person name="Li S."/>
            <person name="Li W.J."/>
            <person name="Wang Y."/>
        </authorList>
    </citation>
    <scope>NUCLEOTIDE SEQUENCE [LARGE SCALE GENOMIC DNA]</scope>
    <source>
        <strain evidence="2 3">42-50</strain>
    </source>
</reference>
<dbReference type="PANTHER" id="PTHR39339:SF1">
    <property type="entry name" value="CHAD DOMAIN-CONTAINING PROTEIN"/>
    <property type="match status" value="1"/>
</dbReference>
<dbReference type="Gene3D" id="1.40.20.10">
    <property type="entry name" value="CHAD domain"/>
    <property type="match status" value="1"/>
</dbReference>
<sequence length="321" mass="36076">MPPIGELALPYRFTPKDRSAAAGVRRIARQQVEAALSDLEDPERTLGERVHAVRRRCKKLRGLIQLVHPAFPDAKREDGTVRDAARLLADLRDSDVLVETLDVLTAADDTLRLAAVPARTILLERRATALSAADQSERAERFRADFEAFLPRIDDWRFDAKGYALLEGGLMRTVRRMRRAMDTAQEEQDGEHLHEWRKEVKYHGHHLALLRELAPPLIDPLRDLADRLGLRLGLHHDLAVLADELGANVRMGNEDASRQLLKRAISQRSEALAAEAFVIGRALASEKPRPLAARYARLWANWQTGDRLSAEIVNGSDDDGR</sequence>
<dbReference type="Pfam" id="PF05235">
    <property type="entry name" value="CHAD"/>
    <property type="match status" value="1"/>
</dbReference>
<dbReference type="AlphaFoldDB" id="A0A433XEU0"/>
<dbReference type="InterPro" id="IPR007899">
    <property type="entry name" value="CHAD_dom"/>
</dbReference>
<keyword evidence="3" id="KW-1185">Reference proteome</keyword>
<proteinExistence type="predicted"/>
<organism evidence="2 3">
    <name type="scientific">Arsenicitalea aurantiaca</name>
    <dbReference type="NCBI Taxonomy" id="1783274"/>
    <lineage>
        <taxon>Bacteria</taxon>
        <taxon>Pseudomonadati</taxon>
        <taxon>Pseudomonadota</taxon>
        <taxon>Alphaproteobacteria</taxon>
        <taxon>Hyphomicrobiales</taxon>
        <taxon>Devosiaceae</taxon>
        <taxon>Arsenicitalea</taxon>
    </lineage>
</organism>
<dbReference type="SMART" id="SM00880">
    <property type="entry name" value="CHAD"/>
    <property type="match status" value="1"/>
</dbReference>
<feature type="domain" description="CHAD" evidence="1">
    <location>
        <begin position="17"/>
        <end position="284"/>
    </location>
</feature>
<protein>
    <submittedName>
        <fullName evidence="2">CHAD domain-containing protein</fullName>
    </submittedName>
</protein>
<dbReference type="EMBL" id="RZNJ01000002">
    <property type="protein sequence ID" value="RUT32615.1"/>
    <property type="molecule type" value="Genomic_DNA"/>
</dbReference>